<proteinExistence type="predicted"/>
<keyword evidence="10" id="KW-1185">Reference proteome</keyword>
<feature type="transmembrane region" description="Helical" evidence="7">
    <location>
        <begin position="44"/>
        <end position="64"/>
    </location>
</feature>
<keyword evidence="5 7" id="KW-1133">Transmembrane helix</keyword>
<feature type="transmembrane region" description="Helical" evidence="7">
    <location>
        <begin position="282"/>
        <end position="299"/>
    </location>
</feature>
<evidence type="ECO:0000256" key="1">
    <source>
        <dbReference type="ARBA" id="ARBA00004651"/>
    </source>
</evidence>
<dbReference type="InterPro" id="IPR036259">
    <property type="entry name" value="MFS_trans_sf"/>
</dbReference>
<evidence type="ECO:0000313" key="9">
    <source>
        <dbReference type="EMBL" id="MCV2231319.1"/>
    </source>
</evidence>
<dbReference type="RefSeq" id="WP_263607432.1">
    <property type="nucleotide sequence ID" value="NZ_JAOVQM010000001.1"/>
</dbReference>
<dbReference type="Gene3D" id="1.20.1250.20">
    <property type="entry name" value="MFS general substrate transporter like domains"/>
    <property type="match status" value="1"/>
</dbReference>
<dbReference type="PANTHER" id="PTHR43266">
    <property type="entry name" value="MACROLIDE-EFFLUX PROTEIN"/>
    <property type="match status" value="1"/>
</dbReference>
<organism evidence="9 10">
    <name type="scientific">Paracholeplasma manati</name>
    <dbReference type="NCBI Taxonomy" id="591373"/>
    <lineage>
        <taxon>Bacteria</taxon>
        <taxon>Bacillati</taxon>
        <taxon>Mycoplasmatota</taxon>
        <taxon>Mollicutes</taxon>
        <taxon>Acholeplasmatales</taxon>
        <taxon>Acholeplasmataceae</taxon>
        <taxon>Paracholeplasma</taxon>
    </lineage>
</organism>
<dbReference type="InterPro" id="IPR020846">
    <property type="entry name" value="MFS_dom"/>
</dbReference>
<accession>A0ABT2Y3L5</accession>
<dbReference type="Pfam" id="PF07690">
    <property type="entry name" value="MFS_1"/>
    <property type="match status" value="1"/>
</dbReference>
<feature type="transmembrane region" description="Helical" evidence="7">
    <location>
        <begin position="7"/>
        <end position="32"/>
    </location>
</feature>
<evidence type="ECO:0000256" key="2">
    <source>
        <dbReference type="ARBA" id="ARBA00022448"/>
    </source>
</evidence>
<keyword evidence="3" id="KW-1003">Cell membrane</keyword>
<reference evidence="9" key="1">
    <citation type="submission" date="2022-09" db="EMBL/GenBank/DDBJ databases">
        <title>Novel Mycoplasma species identified in domestic and wild animals.</title>
        <authorList>
            <person name="Volokhov D.V."/>
            <person name="Furtak V.A."/>
            <person name="Zagorodnyaya T.A."/>
        </authorList>
    </citation>
    <scope>NUCLEOTIDE SEQUENCE</scope>
    <source>
        <strain evidence="9">Oakley</strain>
    </source>
</reference>
<evidence type="ECO:0000259" key="8">
    <source>
        <dbReference type="PROSITE" id="PS50850"/>
    </source>
</evidence>
<feature type="transmembrane region" description="Helical" evidence="7">
    <location>
        <begin position="167"/>
        <end position="185"/>
    </location>
</feature>
<evidence type="ECO:0000256" key="4">
    <source>
        <dbReference type="ARBA" id="ARBA00022692"/>
    </source>
</evidence>
<sequence>MDWKKTVGVFMISQTVSLLGSMLVMYAIMWYITLETQSGLMMTIMVMCTFIPSLLISPFAGVWADRLNRKMLMITADIGIAFVTLIVAILFFMGFREIWILFVVSVVRSFGQSVHQPAVSAVYPQIVPETHLVKVQGIAQGIQSSSMILMPLLAGLLLAYFELELILFIDVVTAAIAVMILITYVKLPKHAAESHPSTIDYFEDIKRGIHYAFTHKLIFNILLFSFLFMIMVAAPSFLTYLQVARVFGAEAWRLSALEAIFGTGMLLGSIVITIWGGFKNRLVTFFLCYIAIGLGTVGLGLPFNFIFYIGLWGFVGFFISLSNPLMVGLIQEKVDPKYIGRVFSVFGLINTISLP</sequence>
<name>A0ABT2Y3L5_9MOLU</name>
<dbReference type="InterPro" id="IPR011701">
    <property type="entry name" value="MFS"/>
</dbReference>
<keyword evidence="2" id="KW-0813">Transport</keyword>
<comment type="subcellular location">
    <subcellularLocation>
        <location evidence="1">Cell membrane</location>
        <topology evidence="1">Multi-pass membrane protein</topology>
    </subcellularLocation>
</comment>
<feature type="transmembrane region" description="Helical" evidence="7">
    <location>
        <begin position="252"/>
        <end position="275"/>
    </location>
</feature>
<gene>
    <name evidence="9" type="ORF">N7548_00570</name>
</gene>
<protein>
    <submittedName>
        <fullName evidence="9">MFS transporter</fullName>
    </submittedName>
</protein>
<dbReference type="PROSITE" id="PS50850">
    <property type="entry name" value="MFS"/>
    <property type="match status" value="1"/>
</dbReference>
<dbReference type="PANTHER" id="PTHR43266:SF10">
    <property type="entry name" value="BACILYSIN EXPORTER BACE-RELATED"/>
    <property type="match status" value="1"/>
</dbReference>
<evidence type="ECO:0000256" key="3">
    <source>
        <dbReference type="ARBA" id="ARBA00022475"/>
    </source>
</evidence>
<dbReference type="CDD" id="cd06173">
    <property type="entry name" value="MFS_MefA_like"/>
    <property type="match status" value="1"/>
</dbReference>
<keyword evidence="6 7" id="KW-0472">Membrane</keyword>
<dbReference type="EMBL" id="JAOVQM010000001">
    <property type="protein sequence ID" value="MCV2231319.1"/>
    <property type="molecule type" value="Genomic_DNA"/>
</dbReference>
<feature type="transmembrane region" description="Helical" evidence="7">
    <location>
        <begin position="217"/>
        <end position="240"/>
    </location>
</feature>
<dbReference type="Proteomes" id="UP001177160">
    <property type="component" value="Unassembled WGS sequence"/>
</dbReference>
<dbReference type="SUPFAM" id="SSF103473">
    <property type="entry name" value="MFS general substrate transporter"/>
    <property type="match status" value="1"/>
</dbReference>
<evidence type="ECO:0000256" key="7">
    <source>
        <dbReference type="SAM" id="Phobius"/>
    </source>
</evidence>
<feature type="transmembrane region" description="Helical" evidence="7">
    <location>
        <begin position="71"/>
        <end position="92"/>
    </location>
</feature>
<feature type="transmembrane region" description="Helical" evidence="7">
    <location>
        <begin position="305"/>
        <end position="326"/>
    </location>
</feature>
<comment type="caution">
    <text evidence="9">The sequence shown here is derived from an EMBL/GenBank/DDBJ whole genome shotgun (WGS) entry which is preliminary data.</text>
</comment>
<feature type="domain" description="Major facilitator superfamily (MFS) profile" evidence="8">
    <location>
        <begin position="1"/>
        <end position="189"/>
    </location>
</feature>
<keyword evidence="4 7" id="KW-0812">Transmembrane</keyword>
<evidence type="ECO:0000256" key="6">
    <source>
        <dbReference type="ARBA" id="ARBA00023136"/>
    </source>
</evidence>
<evidence type="ECO:0000256" key="5">
    <source>
        <dbReference type="ARBA" id="ARBA00022989"/>
    </source>
</evidence>
<evidence type="ECO:0000313" key="10">
    <source>
        <dbReference type="Proteomes" id="UP001177160"/>
    </source>
</evidence>